<gene>
    <name evidence="1" type="ORF">A6V37_28905</name>
</gene>
<dbReference type="Proteomes" id="UP000078116">
    <property type="component" value="Unassembled WGS sequence"/>
</dbReference>
<sequence length="64" mass="6866">MMNPRSIPIAGHMVLTSLTLSVADVLLRTNYSVAGAMLLILGTSVTHLLRRLIHSRITSPGVQA</sequence>
<evidence type="ECO:0000313" key="1">
    <source>
        <dbReference type="EMBL" id="OAJ57917.1"/>
    </source>
</evidence>
<protein>
    <submittedName>
        <fullName evidence="1">Uncharacterized protein</fullName>
    </submittedName>
</protein>
<proteinExistence type="predicted"/>
<comment type="caution">
    <text evidence="1">The sequence shown here is derived from an EMBL/GenBank/DDBJ whole genome shotgun (WGS) entry which is preliminary data.</text>
</comment>
<organism evidence="1 2">
    <name type="scientific">Paraburkholderia ginsengiterrae</name>
    <dbReference type="NCBI Taxonomy" id="1462993"/>
    <lineage>
        <taxon>Bacteria</taxon>
        <taxon>Pseudomonadati</taxon>
        <taxon>Pseudomonadota</taxon>
        <taxon>Betaproteobacteria</taxon>
        <taxon>Burkholderiales</taxon>
        <taxon>Burkholderiaceae</taxon>
        <taxon>Paraburkholderia</taxon>
    </lineage>
</organism>
<evidence type="ECO:0000313" key="2">
    <source>
        <dbReference type="Proteomes" id="UP000078116"/>
    </source>
</evidence>
<accession>A0A1A9N722</accession>
<dbReference type="EMBL" id="LXKA01000320">
    <property type="protein sequence ID" value="OAJ57917.1"/>
    <property type="molecule type" value="Genomic_DNA"/>
</dbReference>
<reference evidence="1 2" key="1">
    <citation type="submission" date="2016-04" db="EMBL/GenBank/DDBJ databases">
        <title>Reclassification of Paraburkholderia panaciterrae (Farh et al. 2015) Dobritsa &amp; Samadpour 2016 as a later homotypic synonym of Paraburkholderia ginsengiterrae (Farh et al. 2015) Dobritsa &amp; Samadpour 2016.</title>
        <authorList>
            <person name="Dobritsa A.P."/>
            <person name="Kutumbaka K."/>
            <person name="Samadpour M."/>
        </authorList>
    </citation>
    <scope>NUCLEOTIDE SEQUENCE [LARGE SCALE GENOMIC DNA]</scope>
    <source>
        <strain evidence="1 2">DCY85</strain>
    </source>
</reference>
<dbReference type="AlphaFoldDB" id="A0A1A9N722"/>
<name>A0A1A9N722_9BURK</name>